<dbReference type="AlphaFoldDB" id="A0A0D3F3B5"/>
<name>A0A0D3F3B5_9ORYZ</name>
<organism evidence="1">
    <name type="scientific">Oryza barthii</name>
    <dbReference type="NCBI Taxonomy" id="65489"/>
    <lineage>
        <taxon>Eukaryota</taxon>
        <taxon>Viridiplantae</taxon>
        <taxon>Streptophyta</taxon>
        <taxon>Embryophyta</taxon>
        <taxon>Tracheophyta</taxon>
        <taxon>Spermatophyta</taxon>
        <taxon>Magnoliopsida</taxon>
        <taxon>Liliopsida</taxon>
        <taxon>Poales</taxon>
        <taxon>Poaceae</taxon>
        <taxon>BOP clade</taxon>
        <taxon>Oryzoideae</taxon>
        <taxon>Oryzeae</taxon>
        <taxon>Oryzinae</taxon>
        <taxon>Oryza</taxon>
    </lineage>
</organism>
<accession>A0A0D3F3B5</accession>
<dbReference type="EnsemblPlants" id="OBART02G11370.1">
    <property type="protein sequence ID" value="OBART02G11370.1"/>
    <property type="gene ID" value="OBART02G11370"/>
</dbReference>
<keyword evidence="2" id="KW-1185">Reference proteome</keyword>
<reference evidence="1" key="2">
    <citation type="submission" date="2015-03" db="UniProtKB">
        <authorList>
            <consortium name="EnsemblPlants"/>
        </authorList>
    </citation>
    <scope>IDENTIFICATION</scope>
</reference>
<dbReference type="Proteomes" id="UP000026960">
    <property type="component" value="Chromosome 2"/>
</dbReference>
<dbReference type="Gramene" id="OBART02G11370.1">
    <property type="protein sequence ID" value="OBART02G11370.1"/>
    <property type="gene ID" value="OBART02G11370"/>
</dbReference>
<dbReference type="HOGENOM" id="CLU_2609798_0_0_1"/>
<evidence type="ECO:0000313" key="1">
    <source>
        <dbReference type="EnsemblPlants" id="OBART02G11370.1"/>
    </source>
</evidence>
<protein>
    <submittedName>
        <fullName evidence="1">Uncharacterized protein</fullName>
    </submittedName>
</protein>
<reference evidence="1" key="1">
    <citation type="journal article" date="2009" name="Rice">
        <title>De Novo Next Generation Sequencing of Plant Genomes.</title>
        <authorList>
            <person name="Rounsley S."/>
            <person name="Marri P.R."/>
            <person name="Yu Y."/>
            <person name="He R."/>
            <person name="Sisneros N."/>
            <person name="Goicoechea J.L."/>
            <person name="Lee S.J."/>
            <person name="Angelova A."/>
            <person name="Kudrna D."/>
            <person name="Luo M."/>
            <person name="Affourtit J."/>
            <person name="Desany B."/>
            <person name="Knight J."/>
            <person name="Niazi F."/>
            <person name="Egholm M."/>
            <person name="Wing R.A."/>
        </authorList>
    </citation>
    <scope>NUCLEOTIDE SEQUENCE [LARGE SCALE GENOMIC DNA]</scope>
    <source>
        <strain evidence="1">cv. IRGC 105608</strain>
    </source>
</reference>
<dbReference type="PaxDb" id="65489-OBART02G11370.1"/>
<proteinExistence type="predicted"/>
<sequence length="79" mass="9233">MRERRVDARGAGEAARCGRGEERCDRLIEIERWRENGVMWKHQEAENSSNWDDLYRYIGFLLGEGDFQDKIGVPSNDSE</sequence>
<evidence type="ECO:0000313" key="2">
    <source>
        <dbReference type="Proteomes" id="UP000026960"/>
    </source>
</evidence>